<dbReference type="PANTHER" id="PTHR42693">
    <property type="entry name" value="ARYLSULFATASE FAMILY MEMBER"/>
    <property type="match status" value="1"/>
</dbReference>
<dbReference type="eggNOG" id="COG3119">
    <property type="taxonomic scope" value="Bacteria"/>
</dbReference>
<dbReference type="RefSeq" id="WP_014437180.1">
    <property type="nucleotide sequence ID" value="NC_017080.1"/>
</dbReference>
<feature type="domain" description="Sulfatase N-terminal" evidence="5">
    <location>
        <begin position="19"/>
        <end position="364"/>
    </location>
</feature>
<organism evidence="6 7">
    <name type="scientific">Phycisphaera mikurensis (strain NBRC 102666 / KCTC 22515 / FYK2301M01)</name>
    <dbReference type="NCBI Taxonomy" id="1142394"/>
    <lineage>
        <taxon>Bacteria</taxon>
        <taxon>Pseudomonadati</taxon>
        <taxon>Planctomycetota</taxon>
        <taxon>Phycisphaerae</taxon>
        <taxon>Phycisphaerales</taxon>
        <taxon>Phycisphaeraceae</taxon>
        <taxon>Phycisphaera</taxon>
    </lineage>
</organism>
<evidence type="ECO:0000256" key="4">
    <source>
        <dbReference type="ARBA" id="ARBA00022837"/>
    </source>
</evidence>
<evidence type="ECO:0000259" key="5">
    <source>
        <dbReference type="Pfam" id="PF00884"/>
    </source>
</evidence>
<proteinExistence type="inferred from homology"/>
<dbReference type="PATRIC" id="fig|1142394.8.peg.1859"/>
<dbReference type="EMBL" id="AP012338">
    <property type="protein sequence ID" value="BAM03962.1"/>
    <property type="molecule type" value="Genomic_DNA"/>
</dbReference>
<dbReference type="EC" id="3.1.6.-" evidence="6"/>
<keyword evidence="3 6" id="KW-0378">Hydrolase</keyword>
<dbReference type="Pfam" id="PF00884">
    <property type="entry name" value="Sulfatase"/>
    <property type="match status" value="1"/>
</dbReference>
<dbReference type="PANTHER" id="PTHR42693:SF53">
    <property type="entry name" value="ENDO-4-O-SULFATASE"/>
    <property type="match status" value="1"/>
</dbReference>
<gene>
    <name evidence="6" type="ordered locus">PSMK_18030</name>
</gene>
<dbReference type="PROSITE" id="PS00149">
    <property type="entry name" value="SULFATASE_2"/>
    <property type="match status" value="1"/>
</dbReference>
<keyword evidence="7" id="KW-1185">Reference proteome</keyword>
<dbReference type="InterPro" id="IPR017850">
    <property type="entry name" value="Alkaline_phosphatase_core_sf"/>
</dbReference>
<dbReference type="OrthoDB" id="9783154at2"/>
<dbReference type="InterPro" id="IPR000917">
    <property type="entry name" value="Sulfatase_N"/>
</dbReference>
<dbReference type="Proteomes" id="UP000007881">
    <property type="component" value="Chromosome"/>
</dbReference>
<dbReference type="AlphaFoldDB" id="I0IFC4"/>
<evidence type="ECO:0000313" key="7">
    <source>
        <dbReference type="Proteomes" id="UP000007881"/>
    </source>
</evidence>
<dbReference type="InterPro" id="IPR024607">
    <property type="entry name" value="Sulfatase_CS"/>
</dbReference>
<reference evidence="6 7" key="1">
    <citation type="submission" date="2012-02" db="EMBL/GenBank/DDBJ databases">
        <title>Complete genome sequence of Phycisphaera mikurensis NBRC 102666.</title>
        <authorList>
            <person name="Ankai A."/>
            <person name="Hosoyama A."/>
            <person name="Terui Y."/>
            <person name="Sekine M."/>
            <person name="Fukai R."/>
            <person name="Kato Y."/>
            <person name="Nakamura S."/>
            <person name="Yamada-Narita S."/>
            <person name="Kawakoshi A."/>
            <person name="Fukunaga Y."/>
            <person name="Yamazaki S."/>
            <person name="Fujita N."/>
        </authorList>
    </citation>
    <scope>NUCLEOTIDE SEQUENCE [LARGE SCALE GENOMIC DNA]</scope>
    <source>
        <strain evidence="7">NBRC 102666 / KCTC 22515 / FYK2301M01</strain>
    </source>
</reference>
<dbReference type="STRING" id="1142394.PSMK_18030"/>
<dbReference type="SUPFAM" id="SSF53649">
    <property type="entry name" value="Alkaline phosphatase-like"/>
    <property type="match status" value="1"/>
</dbReference>
<sequence>MAAVPPMAAAAEAAAERKPNVIVVFTDDQGWADLGAHGVRDDVKTPHLDALAAGGALMRAGYITAPQCSPSRAGLITGRYQEKLGFDNISKGPLLLEEVTLAERLRDAGYATGMIGKWHLEPNAATTEWSRANVPADQLKPVPNNKHFLQVPPAVQMEFFPEHQGFTDIFKGELDTYWVNYGLDGEPIADFAWQTHGGYRIDTQTAAAEAFIERHPDDPFFLYLNYYAPHVPMEATPAYLERFPGEMAERRRYGLAMMAAVDDGVGRIVETLDRHGLREDTLIFYISDNGAPLLGKEDLPISFRGGAWDGSLNDPWAGEKGMLTEGGIRVPYIVSWPGRVRPGQVIDEPVIALDVAPTALAAAGEPPVELLDGIDLLPHLAGDAAWPERPLYWRFWGQAAVRDRDHKFLRLSDGRRYLFDMNADDPESASVHAEHPEVLERLEAQLSSWTRGLQPAGLPGGALNVQEREWFGERHLVGVEPLR</sequence>
<dbReference type="GO" id="GO:0046872">
    <property type="term" value="F:metal ion binding"/>
    <property type="evidence" value="ECO:0007669"/>
    <property type="project" value="UniProtKB-KW"/>
</dbReference>
<dbReference type="KEGG" id="phm:PSMK_18030"/>
<keyword evidence="2" id="KW-0479">Metal-binding</keyword>
<evidence type="ECO:0000256" key="1">
    <source>
        <dbReference type="ARBA" id="ARBA00008779"/>
    </source>
</evidence>
<accession>I0IFC4</accession>
<dbReference type="HOGENOM" id="CLU_006332_10_4_0"/>
<name>I0IFC4_PHYMF</name>
<dbReference type="GO" id="GO:0004065">
    <property type="term" value="F:arylsulfatase activity"/>
    <property type="evidence" value="ECO:0007669"/>
    <property type="project" value="TreeGrafter"/>
</dbReference>
<keyword evidence="4" id="KW-0106">Calcium</keyword>
<evidence type="ECO:0000256" key="3">
    <source>
        <dbReference type="ARBA" id="ARBA00022801"/>
    </source>
</evidence>
<protein>
    <submittedName>
        <fullName evidence="6">Putative sulfatase</fullName>
        <ecNumber evidence="6">3.1.6.-</ecNumber>
    </submittedName>
</protein>
<evidence type="ECO:0000256" key="2">
    <source>
        <dbReference type="ARBA" id="ARBA00022723"/>
    </source>
</evidence>
<dbReference type="Gene3D" id="3.40.720.10">
    <property type="entry name" value="Alkaline Phosphatase, subunit A"/>
    <property type="match status" value="1"/>
</dbReference>
<comment type="similarity">
    <text evidence="1">Belongs to the sulfatase family.</text>
</comment>
<dbReference type="InterPro" id="IPR050738">
    <property type="entry name" value="Sulfatase"/>
</dbReference>
<evidence type="ECO:0000313" key="6">
    <source>
        <dbReference type="EMBL" id="BAM03962.1"/>
    </source>
</evidence>
<dbReference type="Gene3D" id="3.30.1120.10">
    <property type="match status" value="1"/>
</dbReference>